<dbReference type="GO" id="GO:0009055">
    <property type="term" value="F:electron transfer activity"/>
    <property type="evidence" value="ECO:0007669"/>
    <property type="project" value="UniProtKB-UniRule"/>
</dbReference>
<comment type="function">
    <text evidence="1 13">Functions as an electron carrier between membrane-bound cytochrome b6-f and photosystem I in oxygenic photosynthesis.</text>
</comment>
<dbReference type="GO" id="GO:0031979">
    <property type="term" value="C:plasma membrane-derived thylakoid lumen"/>
    <property type="evidence" value="ECO:0007669"/>
    <property type="project" value="UniProtKB-SubCell"/>
</dbReference>
<evidence type="ECO:0000256" key="2">
    <source>
        <dbReference type="ARBA" id="ARBA00004518"/>
    </source>
</evidence>
<feature type="binding site" description="covalent" evidence="13">
    <location>
        <position position="39"/>
    </location>
    <ligand>
        <name>heme c</name>
        <dbReference type="ChEBI" id="CHEBI:61717"/>
    </ligand>
</feature>
<dbReference type="Proteomes" id="UP000667802">
    <property type="component" value="Unassembled WGS sequence"/>
</dbReference>
<feature type="binding site" description="axial binding residue" evidence="13">
    <location>
        <position position="43"/>
    </location>
    <ligand>
        <name>heme c</name>
        <dbReference type="ChEBI" id="CHEBI:61717"/>
    </ligand>
    <ligandPart>
        <name>Fe</name>
        <dbReference type="ChEBI" id="CHEBI:18248"/>
    </ligandPart>
</feature>
<evidence type="ECO:0000256" key="6">
    <source>
        <dbReference type="ARBA" id="ARBA00022448"/>
    </source>
</evidence>
<feature type="binding site" description="covalent" evidence="13">
    <location>
        <position position="42"/>
    </location>
    <ligand>
        <name>heme c</name>
        <dbReference type="ChEBI" id="CHEBI:61717"/>
    </ligand>
</feature>
<feature type="signal peptide" evidence="13">
    <location>
        <begin position="1"/>
        <end position="25"/>
    </location>
</feature>
<comment type="subcellular location">
    <subcellularLocation>
        <location evidence="2 13">Cellular thylakoid lumen</location>
    </subcellularLocation>
</comment>
<evidence type="ECO:0000256" key="1">
    <source>
        <dbReference type="ARBA" id="ARBA00002347"/>
    </source>
</evidence>
<keyword evidence="7 13" id="KW-0602">Photosynthesis</keyword>
<dbReference type="SUPFAM" id="SSF46626">
    <property type="entry name" value="Cytochrome c"/>
    <property type="match status" value="1"/>
</dbReference>
<evidence type="ECO:0000256" key="4">
    <source>
        <dbReference type="ARBA" id="ARBA00011245"/>
    </source>
</evidence>
<keyword evidence="13" id="KW-0732">Signal</keyword>
<evidence type="ECO:0000256" key="8">
    <source>
        <dbReference type="ARBA" id="ARBA00022617"/>
    </source>
</evidence>
<dbReference type="PANTHER" id="PTHR34688:SF2">
    <property type="entry name" value="CYTOCHROME C6, CHLOROPLASTIC"/>
    <property type="match status" value="1"/>
</dbReference>
<dbReference type="HAMAP" id="MF_00594">
    <property type="entry name" value="Cytc_PetJ"/>
    <property type="match status" value="1"/>
</dbReference>
<comment type="caution">
    <text evidence="15">The sequence shown here is derived from an EMBL/GenBank/DDBJ whole genome shotgun (WGS) entry which is preliminary data.</text>
</comment>
<evidence type="ECO:0000256" key="10">
    <source>
        <dbReference type="ARBA" id="ARBA00022982"/>
    </source>
</evidence>
<dbReference type="InterPro" id="IPR008168">
    <property type="entry name" value="Cyt_C_IC"/>
</dbReference>
<name>A0AAP5IDN8_9CYAN</name>
<evidence type="ECO:0000256" key="7">
    <source>
        <dbReference type="ARBA" id="ARBA00022531"/>
    </source>
</evidence>
<organism evidence="15 16">
    <name type="scientific">Aetokthonos hydrillicola Thurmond2011</name>
    <dbReference type="NCBI Taxonomy" id="2712845"/>
    <lineage>
        <taxon>Bacteria</taxon>
        <taxon>Bacillati</taxon>
        <taxon>Cyanobacteriota</taxon>
        <taxon>Cyanophyceae</taxon>
        <taxon>Nostocales</taxon>
        <taxon>Hapalosiphonaceae</taxon>
        <taxon>Aetokthonos</taxon>
    </lineage>
</organism>
<dbReference type="FunFam" id="1.10.760.10:FF:000038">
    <property type="entry name" value="Cytochrome c6"/>
    <property type="match status" value="1"/>
</dbReference>
<dbReference type="Gene3D" id="1.10.760.10">
    <property type="entry name" value="Cytochrome c-like domain"/>
    <property type="match status" value="1"/>
</dbReference>
<feature type="binding site" description="axial binding residue" evidence="13">
    <location>
        <position position="83"/>
    </location>
    <ligand>
        <name>heme c</name>
        <dbReference type="ChEBI" id="CHEBI:61717"/>
    </ligand>
    <ligandPart>
        <name>Fe</name>
        <dbReference type="ChEBI" id="CHEBI:18248"/>
    </ligandPart>
</feature>
<dbReference type="Pfam" id="PF13442">
    <property type="entry name" value="Cytochrome_CBB3"/>
    <property type="match status" value="1"/>
</dbReference>
<keyword evidence="11 13" id="KW-0408">Iron</keyword>
<keyword evidence="10 13" id="KW-0249">Electron transport</keyword>
<sequence length="112" mass="11998" precursor="true">MKKILSVLLLAIAIFTFSFVTPAIAGDAAKGASIFKANCTQCHLGGKNLVQANKSLKKTDLEKYGMNSLEAVVAQVTKGKKAMPAFKGRLKPAQIEDVAAYVLDQANDKGWK</sequence>
<keyword evidence="12 13" id="KW-0793">Thylakoid</keyword>
<feature type="chain" id="PRO_5042651319" description="Cytochrome c6" evidence="13">
    <location>
        <begin position="26"/>
        <end position="112"/>
    </location>
</feature>
<dbReference type="PRINTS" id="PR00605">
    <property type="entry name" value="CYTCHROMECIC"/>
</dbReference>
<keyword evidence="9 13" id="KW-0479">Metal-binding</keyword>
<evidence type="ECO:0000313" key="15">
    <source>
        <dbReference type="EMBL" id="MDR9899581.1"/>
    </source>
</evidence>
<dbReference type="InterPro" id="IPR036909">
    <property type="entry name" value="Cyt_c-like_dom_sf"/>
</dbReference>
<reference evidence="16" key="1">
    <citation type="journal article" date="2021" name="Science">
        <title>Hunting the eagle killer: A cyanobacterial neurotoxin causes vacuolar myelinopathy.</title>
        <authorList>
            <person name="Breinlinger S."/>
            <person name="Phillips T.J."/>
            <person name="Haram B.N."/>
            <person name="Mares J."/>
            <person name="Martinez Yerena J.A."/>
            <person name="Hrouzek P."/>
            <person name="Sobotka R."/>
            <person name="Henderson W.M."/>
            <person name="Schmieder P."/>
            <person name="Williams S.M."/>
            <person name="Lauderdale J.D."/>
            <person name="Wilde H.D."/>
            <person name="Gerrin W."/>
            <person name="Kust A."/>
            <person name="Washington J.W."/>
            <person name="Wagner C."/>
            <person name="Geier B."/>
            <person name="Liebeke M."/>
            <person name="Enke H."/>
            <person name="Niedermeyer T.H.J."/>
            <person name="Wilde S.B."/>
        </authorList>
    </citation>
    <scope>NUCLEOTIDE SEQUENCE [LARGE SCALE GENOMIC DNA]</scope>
    <source>
        <strain evidence="16">Thurmond2011</strain>
    </source>
</reference>
<dbReference type="NCBIfam" id="NF045930">
    <property type="entry name" value="Cytc6PetJCyano"/>
    <property type="match status" value="1"/>
</dbReference>
<evidence type="ECO:0000256" key="13">
    <source>
        <dbReference type="HAMAP-Rule" id="MF_00594"/>
    </source>
</evidence>
<keyword evidence="8 13" id="KW-0349">Heme</keyword>
<feature type="domain" description="Cytochrome c" evidence="14">
    <location>
        <begin position="26"/>
        <end position="106"/>
    </location>
</feature>
<evidence type="ECO:0000256" key="12">
    <source>
        <dbReference type="ARBA" id="ARBA00023078"/>
    </source>
</evidence>
<dbReference type="InterPro" id="IPR023655">
    <property type="entry name" value="Cyt_C6"/>
</dbReference>
<accession>A0AAP5IDN8</accession>
<gene>
    <name evidence="13" type="primary">petJ</name>
    <name evidence="15" type="ORF">G7B40_034240</name>
</gene>
<dbReference type="PANTHER" id="PTHR34688">
    <property type="entry name" value="CYTOCHROME C6, CHLOROPLASTIC"/>
    <property type="match status" value="1"/>
</dbReference>
<comment type="PTM">
    <text evidence="13">Binds 1 heme c group per subunit.</text>
</comment>
<keyword evidence="6 13" id="KW-0813">Transport</keyword>
<proteinExistence type="inferred from homology"/>
<evidence type="ECO:0000256" key="5">
    <source>
        <dbReference type="ARBA" id="ARBA00016152"/>
    </source>
</evidence>
<comment type="subunit">
    <text evidence="4 13">Monomer.</text>
</comment>
<dbReference type="RefSeq" id="WP_208352940.1">
    <property type="nucleotide sequence ID" value="NZ_JAALHA020000025.1"/>
</dbReference>
<dbReference type="EMBL" id="JAALHA020000025">
    <property type="protein sequence ID" value="MDR9899581.1"/>
    <property type="molecule type" value="Genomic_DNA"/>
</dbReference>
<dbReference type="PROSITE" id="PS51007">
    <property type="entry name" value="CYTC"/>
    <property type="match status" value="1"/>
</dbReference>
<keyword evidence="16" id="KW-1185">Reference proteome</keyword>
<comment type="similarity">
    <text evidence="3 13">Belongs to the cytochrome c family. PetJ subfamily.</text>
</comment>
<evidence type="ECO:0000256" key="11">
    <source>
        <dbReference type="ARBA" id="ARBA00023004"/>
    </source>
</evidence>
<dbReference type="AlphaFoldDB" id="A0AAP5IDN8"/>
<evidence type="ECO:0000256" key="3">
    <source>
        <dbReference type="ARBA" id="ARBA00009650"/>
    </source>
</evidence>
<dbReference type="GO" id="GO:0005506">
    <property type="term" value="F:iron ion binding"/>
    <property type="evidence" value="ECO:0007669"/>
    <property type="project" value="InterPro"/>
</dbReference>
<evidence type="ECO:0000313" key="16">
    <source>
        <dbReference type="Proteomes" id="UP000667802"/>
    </source>
</evidence>
<dbReference type="GO" id="GO:0015979">
    <property type="term" value="P:photosynthesis"/>
    <property type="evidence" value="ECO:0007669"/>
    <property type="project" value="UniProtKB-UniRule"/>
</dbReference>
<protein>
    <recommendedName>
        <fullName evidence="5 13">Cytochrome c6</fullName>
    </recommendedName>
    <alternativeName>
        <fullName evidence="13">Cytochrome c-553</fullName>
    </alternativeName>
    <alternativeName>
        <fullName evidence="13">Cytochrome c553</fullName>
    </alternativeName>
    <alternativeName>
        <fullName evidence="13">Soluble cytochrome f</fullName>
    </alternativeName>
</protein>
<dbReference type="InterPro" id="IPR009056">
    <property type="entry name" value="Cyt_c-like_dom"/>
</dbReference>
<evidence type="ECO:0000259" key="14">
    <source>
        <dbReference type="PROSITE" id="PS51007"/>
    </source>
</evidence>
<evidence type="ECO:0000256" key="9">
    <source>
        <dbReference type="ARBA" id="ARBA00022723"/>
    </source>
</evidence>
<dbReference type="GO" id="GO:0020037">
    <property type="term" value="F:heme binding"/>
    <property type="evidence" value="ECO:0007669"/>
    <property type="project" value="InterPro"/>
</dbReference>